<dbReference type="EMBL" id="JACXXJ020000005">
    <property type="protein sequence ID" value="MBF2716254.1"/>
    <property type="molecule type" value="Genomic_DNA"/>
</dbReference>
<reference evidence="2" key="1">
    <citation type="submission" date="2020-11" db="EMBL/GenBank/DDBJ databases">
        <title>Agrobacterium vitis strain K377 genome.</title>
        <authorList>
            <person name="Xi H."/>
        </authorList>
    </citation>
    <scope>NUCLEOTIDE SEQUENCE</scope>
    <source>
        <strain evidence="2">K377</strain>
    </source>
</reference>
<gene>
    <name evidence="2" type="ORF">IEI95_018745</name>
</gene>
<evidence type="ECO:0000259" key="1">
    <source>
        <dbReference type="Pfam" id="PF13550"/>
    </source>
</evidence>
<sequence length="955" mass="100900">MAIFSGIAAIVSGVASALGAVSTFIGGMGVIGSTLLKAAVGVGLNYLASAVAGKNTASTASFAVNGQLQSGGTVPRSIIFGMTATAGSLVYANTWGNAGKTPNAYVTQVIALADAPIKSLLVPVVNGVACEIDFDHPHAEYGWPVLDYRKGNTDYLWLKFYDGTQTQADSFLVNRVSSTARPYENTRVGHGVAYVIATSRVNQELFSGFPSFKFVLDGMRLYDPSKDSSVGGNGAQRWNDASTWGGDGDRLPVVQLYALMRGIRWNGQWLYGLQTVTERRLPASHWLAQIGKCRTLIEGADGLEATYRSGAEVQVSAAIQDAAQAMLTACNGRLAEIGGTYKPFIGVSDEPVMSFTDADILSTEEQSFAPFFGLSDTVNGISASYPSPDDAWNMTEAPPLYNGDYEVEDGNRRLLSDVSLDFVPYAAQVQRLMQSALKEARRARRHTISMPPKFGALEPGDIVATSSNRNGYVEKRFRVDGVLDQPNLDVVLDITEVDPTDYSWNQGTDYKPPVTGSVSSGVPAAQPMYGWKAEPATISDANGNPRRPSIKVICAPDQDDVANVWVQVRLKASQMVVFDSNATAYAAPFEWILNGTFLSASLYQARGRFVPYSNRATEWGDWIDVLTHDVRFLAGADYDPYEGAVGLSGLDDDLANLQDWIGAGLRDVQATLEELDARIAGLDLGNAYARQQLRQQIKAVADGVTADWSLAVDVVASANAATVSRVETLTASFNSVTASFTSQITALGNADTALSKRIDTLTASLASSSSSLSSRADALAAADTALSSRVDTLTASLADTKTGLQNTATAVSTLQASVATTNGNVTSVATALTSLTAASASGDVSTANFRMSSMGGPEGYARIGAEARQGGNGGWRSAAWYLDVPNDANLPSRFVVEAGQFLVVAGGNLNNPFVVDGAAVRMNVANIGTVTAGEIRSSNGKMVISLNAGTIVISS</sequence>
<proteinExistence type="predicted"/>
<evidence type="ECO:0000313" key="2">
    <source>
        <dbReference type="EMBL" id="MBF2716254.1"/>
    </source>
</evidence>
<evidence type="ECO:0000313" key="3">
    <source>
        <dbReference type="Proteomes" id="UP000655037"/>
    </source>
</evidence>
<dbReference type="Proteomes" id="UP000655037">
    <property type="component" value="Unassembled WGS sequence"/>
</dbReference>
<organism evidence="2 3">
    <name type="scientific">Agrobacterium vitis</name>
    <name type="common">Rhizobium vitis</name>
    <dbReference type="NCBI Taxonomy" id="373"/>
    <lineage>
        <taxon>Bacteria</taxon>
        <taxon>Pseudomonadati</taxon>
        <taxon>Pseudomonadota</taxon>
        <taxon>Alphaproteobacteria</taxon>
        <taxon>Hyphomicrobiales</taxon>
        <taxon>Rhizobiaceae</taxon>
        <taxon>Rhizobium/Agrobacterium group</taxon>
        <taxon>Agrobacterium</taxon>
    </lineage>
</organism>
<dbReference type="Pfam" id="PF13550">
    <property type="entry name" value="Phage-tail_3"/>
    <property type="match status" value="1"/>
</dbReference>
<feature type="domain" description="Tip attachment protein J" evidence="1">
    <location>
        <begin position="319"/>
        <end position="482"/>
    </location>
</feature>
<name>A0AAE2UXL5_AGRVI</name>
<dbReference type="RefSeq" id="WP_194416881.1">
    <property type="nucleotide sequence ID" value="NZ_JACXXJ020000005.1"/>
</dbReference>
<accession>A0AAE2UXL5</accession>
<dbReference type="AlphaFoldDB" id="A0AAE2UXL5"/>
<protein>
    <submittedName>
        <fullName evidence="2">Phage tail protein</fullName>
    </submittedName>
</protein>
<comment type="caution">
    <text evidence="2">The sequence shown here is derived from an EMBL/GenBank/DDBJ whole genome shotgun (WGS) entry which is preliminary data.</text>
</comment>
<dbReference type="InterPro" id="IPR032876">
    <property type="entry name" value="J_dom"/>
</dbReference>